<evidence type="ECO:0000313" key="9">
    <source>
        <dbReference type="Proteomes" id="UP000323521"/>
    </source>
</evidence>
<dbReference type="InterPro" id="IPR004017">
    <property type="entry name" value="Cys_rich_dom"/>
</dbReference>
<accession>A0A3G1KZS8</accession>
<dbReference type="KEGG" id="fwa:DCMF_27030"/>
<gene>
    <name evidence="8" type="ORF">DCMF_27030</name>
</gene>
<comment type="cofactor">
    <cofactor evidence="6">
        <name>[4Fe-4S] cluster</name>
        <dbReference type="ChEBI" id="CHEBI:49883"/>
    </cofactor>
    <text evidence="6">Binds 2 [4Fe-4S] clusters.</text>
</comment>
<comment type="catalytic activity">
    <reaction evidence="6">
        <text>(R)-lactate + A = pyruvate + AH2</text>
        <dbReference type="Rhea" id="RHEA:15089"/>
        <dbReference type="ChEBI" id="CHEBI:13193"/>
        <dbReference type="ChEBI" id="CHEBI:15361"/>
        <dbReference type="ChEBI" id="CHEBI:16004"/>
        <dbReference type="ChEBI" id="CHEBI:17499"/>
    </reaction>
</comment>
<dbReference type="PANTHER" id="PTHR32479">
    <property type="entry name" value="GLYCOLATE OXIDASE IRON-SULFUR SUBUNIT"/>
    <property type="match status" value="1"/>
</dbReference>
<sequence length="411" mass="45559">MDEKYLDNLKKCSRCGGCQAHCPLFSATGREPYVARGKVELLDHVRSGNLQWNDKLAEIFSTCLLCGSCAENCPNGVQADRLVMMCRKELVADRGLPIIKKNIFQHLLKYNGRLNAMGILLYLYQKTGVQKLVRTSKVLELMPMDLARIETLLPPVAGRSFRKTVPFLNPVDHPRLRVAYFTGCVTNLISPHVGLSVLRVLQANQVEVVIPEQYCCGVPAFASGDFATGSFLGQANVREFSRYPVDYIVTDCASCLSTWLAYPEWLESQGADQLVPKIMDINRFLVEVLDIKLNPQELGIKVTYHDPCHLKRTTGGKSAPRELLKRLSPAYEFVEMGLADRCCGSAGSFNLSHYRLSQKVVAPKVKSIEESGAGLVASACPSCLMQLNHALRNNESPVQAKHVVELVANVM</sequence>
<evidence type="ECO:0000256" key="4">
    <source>
        <dbReference type="ARBA" id="ARBA00023004"/>
    </source>
</evidence>
<evidence type="ECO:0000313" key="8">
    <source>
        <dbReference type="EMBL" id="ATW27920.1"/>
    </source>
</evidence>
<dbReference type="InterPro" id="IPR009051">
    <property type="entry name" value="Helical_ferredxn"/>
</dbReference>
<dbReference type="Proteomes" id="UP000323521">
    <property type="component" value="Chromosome"/>
</dbReference>
<keyword evidence="2 6" id="KW-0479">Metal-binding</keyword>
<feature type="domain" description="4Fe-4S ferredoxin-type" evidence="7">
    <location>
        <begin position="2"/>
        <end position="33"/>
    </location>
</feature>
<keyword evidence="3" id="KW-0677">Repeat</keyword>
<dbReference type="PROSITE" id="PS51379">
    <property type="entry name" value="4FE4S_FER_2"/>
    <property type="match status" value="1"/>
</dbReference>
<keyword evidence="5 6" id="KW-0411">Iron-sulfur</keyword>
<reference evidence="8 9" key="1">
    <citation type="submission" date="2016-10" db="EMBL/GenBank/DDBJ databases">
        <title>Complete Genome Sequence of Peptococcaceae strain DCMF.</title>
        <authorList>
            <person name="Edwards R.J."/>
            <person name="Holland S.I."/>
            <person name="Deshpande N.P."/>
            <person name="Wong Y.K."/>
            <person name="Ertan H."/>
            <person name="Manefield M."/>
            <person name="Russell T.L."/>
            <person name="Lee M.J."/>
        </authorList>
    </citation>
    <scope>NUCLEOTIDE SEQUENCE [LARGE SCALE GENOMIC DNA]</scope>
    <source>
        <strain evidence="8 9">DCMF</strain>
    </source>
</reference>
<dbReference type="PANTHER" id="PTHR32479:SF20">
    <property type="entry name" value="GLYCOLATE OXIDASE IRON-SULFUR SUBUNIT"/>
    <property type="match status" value="1"/>
</dbReference>
<evidence type="ECO:0000259" key="7">
    <source>
        <dbReference type="PROSITE" id="PS51379"/>
    </source>
</evidence>
<dbReference type="OrthoDB" id="9794954at2"/>
<dbReference type="SUPFAM" id="SSF46548">
    <property type="entry name" value="alpha-helical ferredoxin"/>
    <property type="match status" value="1"/>
</dbReference>
<dbReference type="AlphaFoldDB" id="A0A3G1KZS8"/>
<keyword evidence="6" id="KW-0249">Electron transport</keyword>
<dbReference type="EC" id="1.1.99.14" evidence="6"/>
<protein>
    <recommendedName>
        <fullName evidence="6">Glycolate oxidase iron-sulfur subunit</fullName>
        <ecNumber evidence="6">1.1.99.14</ecNumber>
    </recommendedName>
</protein>
<dbReference type="Pfam" id="PF13183">
    <property type="entry name" value="Fer4_8"/>
    <property type="match status" value="1"/>
</dbReference>
<dbReference type="GO" id="GO:0046872">
    <property type="term" value="F:metal ion binding"/>
    <property type="evidence" value="ECO:0007669"/>
    <property type="project" value="UniProtKB-UniRule"/>
</dbReference>
<comment type="function">
    <text evidence="6">Component of a complex that catalyzes the oxidation of glycolate to glyoxylate.</text>
</comment>
<evidence type="ECO:0000256" key="2">
    <source>
        <dbReference type="ARBA" id="ARBA00022723"/>
    </source>
</evidence>
<evidence type="ECO:0000256" key="5">
    <source>
        <dbReference type="ARBA" id="ARBA00023014"/>
    </source>
</evidence>
<proteinExistence type="predicted"/>
<keyword evidence="9" id="KW-1185">Reference proteome</keyword>
<dbReference type="Pfam" id="PF02754">
    <property type="entry name" value="CCG"/>
    <property type="match status" value="2"/>
</dbReference>
<dbReference type="InterPro" id="IPR017900">
    <property type="entry name" value="4Fe4S_Fe_S_CS"/>
</dbReference>
<dbReference type="PROSITE" id="PS00198">
    <property type="entry name" value="4FE4S_FER_1"/>
    <property type="match status" value="1"/>
</dbReference>
<evidence type="ECO:0000256" key="3">
    <source>
        <dbReference type="ARBA" id="ARBA00022737"/>
    </source>
</evidence>
<dbReference type="RefSeq" id="WP_148137313.1">
    <property type="nucleotide sequence ID" value="NZ_CP017634.1"/>
</dbReference>
<dbReference type="GO" id="GO:0051539">
    <property type="term" value="F:4 iron, 4 sulfur cluster binding"/>
    <property type="evidence" value="ECO:0007669"/>
    <property type="project" value="UniProtKB-UniRule"/>
</dbReference>
<dbReference type="EMBL" id="CP017634">
    <property type="protein sequence ID" value="ATW27920.1"/>
    <property type="molecule type" value="Genomic_DNA"/>
</dbReference>
<evidence type="ECO:0000256" key="1">
    <source>
        <dbReference type="ARBA" id="ARBA00022485"/>
    </source>
</evidence>
<keyword evidence="4 6" id="KW-0408">Iron</keyword>
<dbReference type="GO" id="GO:0019154">
    <property type="term" value="F:glycolate dehydrogenase activity"/>
    <property type="evidence" value="ECO:0007669"/>
    <property type="project" value="UniProtKB-EC"/>
</dbReference>
<dbReference type="PIRSF" id="PIRSF000139">
    <property type="entry name" value="Glc_ox_4Fe-4S"/>
    <property type="match status" value="1"/>
</dbReference>
<dbReference type="InterPro" id="IPR017896">
    <property type="entry name" value="4Fe4S_Fe-S-bd"/>
</dbReference>
<keyword evidence="6" id="KW-0813">Transport</keyword>
<organism evidence="8 9">
    <name type="scientific">Formimonas warabiya</name>
    <dbReference type="NCBI Taxonomy" id="1761012"/>
    <lineage>
        <taxon>Bacteria</taxon>
        <taxon>Bacillati</taxon>
        <taxon>Bacillota</taxon>
        <taxon>Clostridia</taxon>
        <taxon>Eubacteriales</taxon>
        <taxon>Peptococcaceae</taxon>
        <taxon>Candidatus Formimonas</taxon>
    </lineage>
</organism>
<comment type="catalytic activity">
    <reaction evidence="6">
        <text>glycolate + A = glyoxylate + AH2</text>
        <dbReference type="Rhea" id="RHEA:21264"/>
        <dbReference type="ChEBI" id="CHEBI:13193"/>
        <dbReference type="ChEBI" id="CHEBI:17499"/>
        <dbReference type="ChEBI" id="CHEBI:29805"/>
        <dbReference type="ChEBI" id="CHEBI:36655"/>
        <dbReference type="EC" id="1.1.99.14"/>
    </reaction>
</comment>
<evidence type="ECO:0000256" key="6">
    <source>
        <dbReference type="PIRNR" id="PIRNR000139"/>
    </source>
</evidence>
<name>A0A3G1KZS8_FORW1</name>
<dbReference type="InterPro" id="IPR012257">
    <property type="entry name" value="Glc_ox_4Fe-4S"/>
</dbReference>
<dbReference type="Gene3D" id="1.10.1060.10">
    <property type="entry name" value="Alpha-helical ferredoxin"/>
    <property type="match status" value="1"/>
</dbReference>
<keyword evidence="1 6" id="KW-0004">4Fe-4S</keyword>